<organism evidence="3 4">
    <name type="scientific">Denticeps clupeoides</name>
    <name type="common">denticle herring</name>
    <dbReference type="NCBI Taxonomy" id="299321"/>
    <lineage>
        <taxon>Eukaryota</taxon>
        <taxon>Metazoa</taxon>
        <taxon>Chordata</taxon>
        <taxon>Craniata</taxon>
        <taxon>Vertebrata</taxon>
        <taxon>Euteleostomi</taxon>
        <taxon>Actinopterygii</taxon>
        <taxon>Neopterygii</taxon>
        <taxon>Teleostei</taxon>
        <taxon>Clupei</taxon>
        <taxon>Clupeiformes</taxon>
        <taxon>Denticipitoidei</taxon>
        <taxon>Denticipitidae</taxon>
        <taxon>Denticeps</taxon>
    </lineage>
</organism>
<dbReference type="Pfam" id="PF13843">
    <property type="entry name" value="DDE_Tnp_1_7"/>
    <property type="match status" value="1"/>
</dbReference>
<proteinExistence type="predicted"/>
<reference evidence="3 4" key="1">
    <citation type="submission" date="2020-06" db="EMBL/GenBank/DDBJ databases">
        <authorList>
            <consortium name="Wellcome Sanger Institute Data Sharing"/>
        </authorList>
    </citation>
    <scope>NUCLEOTIDE SEQUENCE [LARGE SCALE GENOMIC DNA]</scope>
</reference>
<dbReference type="GeneID" id="114785720"/>
<reference evidence="3" key="3">
    <citation type="submission" date="2025-09" db="UniProtKB">
        <authorList>
            <consortium name="Ensembl"/>
        </authorList>
    </citation>
    <scope>IDENTIFICATION</scope>
</reference>
<reference evidence="3" key="2">
    <citation type="submission" date="2025-08" db="UniProtKB">
        <authorList>
            <consortium name="Ensembl"/>
        </authorList>
    </citation>
    <scope>IDENTIFICATION</scope>
</reference>
<dbReference type="PANTHER" id="PTHR46599:SF6">
    <property type="entry name" value="DUAL SPECIFICITY PHOSPHATASE 26"/>
    <property type="match status" value="1"/>
</dbReference>
<name>A0AAY4A8K0_9TELE</name>
<feature type="compositionally biased region" description="Acidic residues" evidence="1">
    <location>
        <begin position="30"/>
        <end position="43"/>
    </location>
</feature>
<dbReference type="RefSeq" id="XP_028828087.1">
    <property type="nucleotide sequence ID" value="XM_028972254.1"/>
</dbReference>
<keyword evidence="4" id="KW-1185">Reference proteome</keyword>
<feature type="compositionally biased region" description="Low complexity" evidence="1">
    <location>
        <begin position="48"/>
        <end position="57"/>
    </location>
</feature>
<protein>
    <recommendedName>
        <fullName evidence="2">PiggyBac transposable element-derived protein domain-containing protein</fullName>
    </recommendedName>
</protein>
<gene>
    <name evidence="3" type="primary">LOC114785720</name>
</gene>
<evidence type="ECO:0000313" key="3">
    <source>
        <dbReference type="Ensembl" id="ENSDCDP00010005458.1"/>
    </source>
</evidence>
<dbReference type="AlphaFoldDB" id="A0AAY4A8K0"/>
<dbReference type="PANTHER" id="PTHR46599">
    <property type="entry name" value="PIGGYBAC TRANSPOSABLE ELEMENT-DERIVED PROTEIN 4"/>
    <property type="match status" value="1"/>
</dbReference>
<feature type="domain" description="PiggyBac transposable element-derived protein" evidence="2">
    <location>
        <begin position="113"/>
        <end position="449"/>
    </location>
</feature>
<feature type="region of interest" description="Disordered" evidence="1">
    <location>
        <begin position="1"/>
        <end position="100"/>
    </location>
</feature>
<dbReference type="Ensembl" id="ENSDCDT00010005648.1">
    <property type="protein sequence ID" value="ENSDCDP00010005458.1"/>
    <property type="gene ID" value="ENSDCDG00010002390.1"/>
</dbReference>
<dbReference type="InterPro" id="IPR029526">
    <property type="entry name" value="PGBD"/>
</dbReference>
<dbReference type="Proteomes" id="UP000694580">
    <property type="component" value="Chromosome 3"/>
</dbReference>
<evidence type="ECO:0000259" key="2">
    <source>
        <dbReference type="Pfam" id="PF13843"/>
    </source>
</evidence>
<feature type="compositionally biased region" description="Polar residues" evidence="1">
    <location>
        <begin position="80"/>
        <end position="93"/>
    </location>
</feature>
<evidence type="ECO:0000256" key="1">
    <source>
        <dbReference type="SAM" id="MobiDB-lite"/>
    </source>
</evidence>
<accession>A0AAY4A8K0</accession>
<dbReference type="GeneTree" id="ENSGT00510000049866"/>
<evidence type="ECO:0000313" key="4">
    <source>
        <dbReference type="Proteomes" id="UP000694580"/>
    </source>
</evidence>
<sequence>MARLYTAEEAVEMVMDPDPTGPESARSESDTETEDSTTMDEDFVPGPDSSSTSSTDSADTEEDETPDTSWRSKNGEISWAPTNSETFRYNSPGTKLRPGPTRYAVSRVDDLTDAFYLFFTEEITEVITRCTNLHGSRTVQGWKDLDATTMRAYFGLLLLAGVYRSRGETTRSLWDGDTGRHIFRATMSRKTFETISRSLRFDDHLSRPRRRDDDKLAAIRKIWDQWTDQLPRIFNPGANVCVDEQLVLYRGKCNFLQYIPNRPGRYGFKIWATCDVTTSYVWRLSIYTGQLAEKHQGQSVVLEMTQGLSGVTVTCDHFFSYGLAAQMLKKKIAMVGTMRKNKAELPPKLLRVQGRECFSSVFAFAATHTVVSYIPKRGKNMLVLSTKHRESVISSGTKKEPQIILDYNRCKRGVETMDQIIAAHSCRRKTKRWPLAIFFNMLDISALNACIVWTAIDPSWNTGKAYRRRLFLEQLGKKLVMPQMTRRQHLPQIPEAINLIVQAQTSSGDLTVDSPNPLPTASHTRRKQCVLCPTRKVCTFSCKNCGKGVCKTHFSAICSSCLP</sequence>